<keyword evidence="1" id="KW-1133">Transmembrane helix</keyword>
<dbReference type="Proteomes" id="UP000019030">
    <property type="component" value="Chromosome"/>
</dbReference>
<sequence length="82" mass="9592">MKRFARFLANVVAIIVLTVLAIKLFPIPWLTHAQTSWLVDASEFFHFDDAEWFGTVTFGLLYLLFGCLAWLIIRKIYSRLVR</sequence>
<evidence type="ECO:0000313" key="3">
    <source>
        <dbReference type="Proteomes" id="UP000019030"/>
    </source>
</evidence>
<protein>
    <submittedName>
        <fullName evidence="2">Uncharacterized protein</fullName>
    </submittedName>
</protein>
<dbReference type="RefSeq" id="WP_024910608.1">
    <property type="nucleotide sequence ID" value="NZ_CP007044.2"/>
</dbReference>
<gene>
    <name evidence="2" type="ORF">Z042_10755</name>
</gene>
<reference evidence="2 3" key="2">
    <citation type="submission" date="2015-03" db="EMBL/GenBank/DDBJ databases">
        <authorList>
            <person name="Chan K.-G."/>
        </authorList>
    </citation>
    <scope>NUCLEOTIDE SEQUENCE [LARGE SCALE GENOMIC DNA]</scope>
    <source>
        <strain evidence="2 3">RB-25</strain>
    </source>
</reference>
<feature type="transmembrane region" description="Helical" evidence="1">
    <location>
        <begin position="50"/>
        <end position="73"/>
    </location>
</feature>
<accession>W0LK90</accession>
<dbReference type="AlphaFoldDB" id="W0LK90"/>
<dbReference type="HOGENOM" id="CLU_2571933_0_0_6"/>
<keyword evidence="3" id="KW-1185">Reference proteome</keyword>
<proteinExistence type="predicted"/>
<feature type="transmembrane region" description="Helical" evidence="1">
    <location>
        <begin position="7"/>
        <end position="30"/>
    </location>
</feature>
<evidence type="ECO:0000313" key="2">
    <source>
        <dbReference type="EMBL" id="AHG22752.1"/>
    </source>
</evidence>
<dbReference type="KEGG" id="sfo:Z042_10755"/>
<dbReference type="Pfam" id="PF06643">
    <property type="entry name" value="DUF1158"/>
    <property type="match status" value="1"/>
</dbReference>
<evidence type="ECO:0000256" key="1">
    <source>
        <dbReference type="SAM" id="Phobius"/>
    </source>
</evidence>
<name>W0LK90_9GAMM</name>
<dbReference type="EMBL" id="CP007044">
    <property type="protein sequence ID" value="AHG22752.1"/>
    <property type="molecule type" value="Genomic_DNA"/>
</dbReference>
<keyword evidence="1" id="KW-0812">Transmembrane</keyword>
<dbReference type="InterPro" id="IPR010590">
    <property type="entry name" value="DUF1158"/>
</dbReference>
<keyword evidence="1" id="KW-0472">Membrane</keyword>
<organism evidence="2 3">
    <name type="scientific">Chania multitudinisentens RB-25</name>
    <dbReference type="NCBI Taxonomy" id="1441930"/>
    <lineage>
        <taxon>Bacteria</taxon>
        <taxon>Pseudomonadati</taxon>
        <taxon>Pseudomonadota</taxon>
        <taxon>Gammaproteobacteria</taxon>
        <taxon>Enterobacterales</taxon>
        <taxon>Yersiniaceae</taxon>
        <taxon>Chania</taxon>
    </lineage>
</organism>
<dbReference type="OrthoDB" id="9962396at2"/>
<reference evidence="2 3" key="1">
    <citation type="submission" date="2014-01" db="EMBL/GenBank/DDBJ databases">
        <title>Isolation of Serratia multitudinisentens RB-25 from Ex-Landfill site.</title>
        <authorList>
            <person name="Robson E.H.J."/>
        </authorList>
    </citation>
    <scope>NUCLEOTIDE SEQUENCE [LARGE SCALE GENOMIC DNA]</scope>
    <source>
        <strain evidence="2 3">RB-25</strain>
    </source>
</reference>